<keyword evidence="2" id="KW-0670">Pyruvate</keyword>
<reference evidence="2 3" key="1">
    <citation type="submission" date="2016-11" db="EMBL/GenBank/DDBJ databases">
        <authorList>
            <person name="Jaros S."/>
            <person name="Januszkiewicz K."/>
            <person name="Wedrychowicz H."/>
        </authorList>
    </citation>
    <scope>NUCLEOTIDE SEQUENCE [LARGE SCALE GENOMIC DNA]</scope>
    <source>
        <strain evidence="2 3">GAS242</strain>
    </source>
</reference>
<name>A0A1M5MB27_9BRAD</name>
<evidence type="ECO:0000259" key="1">
    <source>
        <dbReference type="Pfam" id="PF14832"/>
    </source>
</evidence>
<dbReference type="Gene3D" id="3.30.429.10">
    <property type="entry name" value="Macrophage Migration Inhibitory Factor"/>
    <property type="match status" value="1"/>
</dbReference>
<protein>
    <submittedName>
        <fullName evidence="2">Phenylpyruvate tautomerase PptA, 4-oxalocrotonate tautomerase family</fullName>
    </submittedName>
</protein>
<dbReference type="RefSeq" id="WP_079567363.1">
    <property type="nucleotide sequence ID" value="NZ_LT670818.1"/>
</dbReference>
<dbReference type="Pfam" id="PF14832">
    <property type="entry name" value="Tautomerase_3"/>
    <property type="match status" value="1"/>
</dbReference>
<dbReference type="EMBL" id="LT670818">
    <property type="protein sequence ID" value="SHG73913.1"/>
    <property type="molecule type" value="Genomic_DNA"/>
</dbReference>
<evidence type="ECO:0000313" key="3">
    <source>
        <dbReference type="Proteomes" id="UP000190675"/>
    </source>
</evidence>
<dbReference type="SUPFAM" id="SSF55331">
    <property type="entry name" value="Tautomerase/MIF"/>
    <property type="match status" value="1"/>
</dbReference>
<dbReference type="InterPro" id="IPR028116">
    <property type="entry name" value="Cis-CaaD-like"/>
</dbReference>
<proteinExistence type="predicted"/>
<dbReference type="Proteomes" id="UP000190675">
    <property type="component" value="Chromosome I"/>
</dbReference>
<feature type="domain" description="Tautomerase cis-CaaD-like" evidence="1">
    <location>
        <begin position="1"/>
        <end position="128"/>
    </location>
</feature>
<dbReference type="InterPro" id="IPR014347">
    <property type="entry name" value="Tautomerase/MIF_sf"/>
</dbReference>
<gene>
    <name evidence="2" type="ORF">SAMN05444169_3899</name>
</gene>
<organism evidence="2 3">
    <name type="scientific">Bradyrhizobium erythrophlei</name>
    <dbReference type="NCBI Taxonomy" id="1437360"/>
    <lineage>
        <taxon>Bacteria</taxon>
        <taxon>Pseudomonadati</taxon>
        <taxon>Pseudomonadota</taxon>
        <taxon>Alphaproteobacteria</taxon>
        <taxon>Hyphomicrobiales</taxon>
        <taxon>Nitrobacteraceae</taxon>
        <taxon>Bradyrhizobium</taxon>
    </lineage>
</organism>
<dbReference type="AlphaFoldDB" id="A0A1M5MB27"/>
<dbReference type="OrthoDB" id="118855at2"/>
<accession>A0A1M5MB27</accession>
<sequence>MPTYVCYLPRDRFSPDQKRQIVDAITFRHSEATGAPSYFVQVVIEEVQADRYLGGEKTSDHIWVRGDIRTGRTEEQRTGLMTKMMKDISLITSVRQESIWIYLCNLDPTDMIEYGHVLPAPGQEKAWFESLPGSLRTYLAKLGTTKANFEL</sequence>
<evidence type="ECO:0000313" key="2">
    <source>
        <dbReference type="EMBL" id="SHG73913.1"/>
    </source>
</evidence>